<dbReference type="AlphaFoldDB" id="A0A9P9IAX6"/>
<evidence type="ECO:0000313" key="1">
    <source>
        <dbReference type="EMBL" id="KAH7114678.1"/>
    </source>
</evidence>
<reference evidence="1" key="1">
    <citation type="journal article" date="2021" name="Nat. Commun.">
        <title>Genetic determinants of endophytism in the Arabidopsis root mycobiome.</title>
        <authorList>
            <person name="Mesny F."/>
            <person name="Miyauchi S."/>
            <person name="Thiergart T."/>
            <person name="Pickel B."/>
            <person name="Atanasova L."/>
            <person name="Karlsson M."/>
            <person name="Huettel B."/>
            <person name="Barry K.W."/>
            <person name="Haridas S."/>
            <person name="Chen C."/>
            <person name="Bauer D."/>
            <person name="Andreopoulos W."/>
            <person name="Pangilinan J."/>
            <person name="LaButti K."/>
            <person name="Riley R."/>
            <person name="Lipzen A."/>
            <person name="Clum A."/>
            <person name="Drula E."/>
            <person name="Henrissat B."/>
            <person name="Kohler A."/>
            <person name="Grigoriev I.V."/>
            <person name="Martin F.M."/>
            <person name="Hacquard S."/>
        </authorList>
    </citation>
    <scope>NUCLEOTIDE SEQUENCE</scope>
    <source>
        <strain evidence="1">MPI-CAGE-AT-0147</strain>
    </source>
</reference>
<dbReference type="Proteomes" id="UP000738349">
    <property type="component" value="Unassembled WGS sequence"/>
</dbReference>
<sequence>MADPEPEAVGTTVWTNEFALPLSRNQGVSTSCSYHQILVAAESLTRHVSQSQQKGMHTPLSEIAELRGYHWGAGAEEAADHETVYLGVAKGDATQNQPQQD</sequence>
<organism evidence="1 2">
    <name type="scientific">Dactylonectria macrodidyma</name>
    <dbReference type="NCBI Taxonomy" id="307937"/>
    <lineage>
        <taxon>Eukaryota</taxon>
        <taxon>Fungi</taxon>
        <taxon>Dikarya</taxon>
        <taxon>Ascomycota</taxon>
        <taxon>Pezizomycotina</taxon>
        <taxon>Sordariomycetes</taxon>
        <taxon>Hypocreomycetidae</taxon>
        <taxon>Hypocreales</taxon>
        <taxon>Nectriaceae</taxon>
        <taxon>Dactylonectria</taxon>
    </lineage>
</organism>
<proteinExistence type="predicted"/>
<protein>
    <submittedName>
        <fullName evidence="1">Uncharacterized protein</fullName>
    </submittedName>
</protein>
<comment type="caution">
    <text evidence="1">The sequence shown here is derived from an EMBL/GenBank/DDBJ whole genome shotgun (WGS) entry which is preliminary data.</text>
</comment>
<dbReference type="EMBL" id="JAGMUV010000032">
    <property type="protein sequence ID" value="KAH7114678.1"/>
    <property type="molecule type" value="Genomic_DNA"/>
</dbReference>
<evidence type="ECO:0000313" key="2">
    <source>
        <dbReference type="Proteomes" id="UP000738349"/>
    </source>
</evidence>
<accession>A0A9P9IAX6</accession>
<keyword evidence="2" id="KW-1185">Reference proteome</keyword>
<gene>
    <name evidence="1" type="ORF">EDB81DRAFT_767824</name>
</gene>
<name>A0A9P9IAX6_9HYPO</name>